<accession>A0A2J0Z552</accession>
<feature type="transmembrane region" description="Helical" evidence="6">
    <location>
        <begin position="80"/>
        <end position="98"/>
    </location>
</feature>
<dbReference type="RefSeq" id="WP_100670892.1">
    <property type="nucleotide sequence ID" value="NZ_NJGD01000003.1"/>
</dbReference>
<organism evidence="9 10">
    <name type="scientific">Rhizobium meliloti</name>
    <name type="common">Ensifer meliloti</name>
    <name type="synonym">Sinorhizobium meliloti</name>
    <dbReference type="NCBI Taxonomy" id="382"/>
    <lineage>
        <taxon>Bacteria</taxon>
        <taxon>Pseudomonadati</taxon>
        <taxon>Pseudomonadota</taxon>
        <taxon>Alphaproteobacteria</taxon>
        <taxon>Hyphomicrobiales</taxon>
        <taxon>Rhizobiaceae</taxon>
        <taxon>Sinorhizobium/Ensifer group</taxon>
        <taxon>Sinorhizobium</taxon>
    </lineage>
</organism>
<evidence type="ECO:0000256" key="1">
    <source>
        <dbReference type="ARBA" id="ARBA00004141"/>
    </source>
</evidence>
<feature type="chain" id="PRO_5014321846" evidence="7">
    <location>
        <begin position="24"/>
        <end position="295"/>
    </location>
</feature>
<dbReference type="Pfam" id="PF00892">
    <property type="entry name" value="EamA"/>
    <property type="match status" value="2"/>
</dbReference>
<evidence type="ECO:0000256" key="2">
    <source>
        <dbReference type="ARBA" id="ARBA00009853"/>
    </source>
</evidence>
<feature type="transmembrane region" description="Helical" evidence="6">
    <location>
        <begin position="214"/>
        <end position="233"/>
    </location>
</feature>
<dbReference type="SUPFAM" id="SSF103481">
    <property type="entry name" value="Multidrug resistance efflux transporter EmrE"/>
    <property type="match status" value="2"/>
</dbReference>
<comment type="caution">
    <text evidence="9">The sequence shown here is derived from an EMBL/GenBank/DDBJ whole genome shotgun (WGS) entry which is preliminary data.</text>
</comment>
<comment type="similarity">
    <text evidence="2">Belongs to the drug/metabolite transporter (DMT) superfamily. 10 TMS drug/metabolite exporter (DME) (TC 2.A.7.3) family.</text>
</comment>
<feature type="transmembrane region" description="Helical" evidence="6">
    <location>
        <begin position="270"/>
        <end position="287"/>
    </location>
</feature>
<evidence type="ECO:0000259" key="8">
    <source>
        <dbReference type="Pfam" id="PF00892"/>
    </source>
</evidence>
<feature type="transmembrane region" description="Helical" evidence="6">
    <location>
        <begin position="188"/>
        <end position="208"/>
    </location>
</feature>
<feature type="signal peptide" evidence="7">
    <location>
        <begin position="1"/>
        <end position="23"/>
    </location>
</feature>
<protein>
    <submittedName>
        <fullName evidence="9">EamA family transporter</fullName>
    </submittedName>
</protein>
<dbReference type="PANTHER" id="PTHR22911:SF6">
    <property type="entry name" value="SOLUTE CARRIER FAMILY 35 MEMBER G1"/>
    <property type="match status" value="1"/>
</dbReference>
<evidence type="ECO:0000256" key="7">
    <source>
        <dbReference type="SAM" id="SignalP"/>
    </source>
</evidence>
<comment type="subcellular location">
    <subcellularLocation>
        <location evidence="1">Membrane</location>
        <topology evidence="1">Multi-pass membrane protein</topology>
    </subcellularLocation>
</comment>
<dbReference type="Proteomes" id="UP000231987">
    <property type="component" value="Unassembled WGS sequence"/>
</dbReference>
<evidence type="ECO:0000313" key="10">
    <source>
        <dbReference type="Proteomes" id="UP000231987"/>
    </source>
</evidence>
<evidence type="ECO:0000256" key="5">
    <source>
        <dbReference type="ARBA" id="ARBA00023136"/>
    </source>
</evidence>
<reference evidence="9 10" key="1">
    <citation type="submission" date="2017-06" db="EMBL/GenBank/DDBJ databases">
        <title>Ensifer strains isolated from leguminous trees and herbs display diverse denitrification phenotypes with some acting as strong N2O sinks.</title>
        <authorList>
            <person name="Woliy K."/>
            <person name="Mania D."/>
            <person name="Bakken L.R."/>
            <person name="Frostegard A."/>
        </authorList>
    </citation>
    <scope>NUCLEOTIDE SEQUENCE [LARGE SCALE GENOMIC DNA]</scope>
    <source>
        <strain evidence="9 10">AC50a</strain>
    </source>
</reference>
<keyword evidence="4 6" id="KW-1133">Transmembrane helix</keyword>
<dbReference type="PANTHER" id="PTHR22911">
    <property type="entry name" value="ACYL-MALONYL CONDENSING ENZYME-RELATED"/>
    <property type="match status" value="1"/>
</dbReference>
<gene>
    <name evidence="9" type="ORF">CEJ86_07855</name>
</gene>
<feature type="domain" description="EamA" evidence="8">
    <location>
        <begin position="157"/>
        <end position="287"/>
    </location>
</feature>
<evidence type="ECO:0000313" key="9">
    <source>
        <dbReference type="EMBL" id="PJR15625.1"/>
    </source>
</evidence>
<evidence type="ECO:0000256" key="3">
    <source>
        <dbReference type="ARBA" id="ARBA00022692"/>
    </source>
</evidence>
<feature type="transmembrane region" description="Helical" evidence="6">
    <location>
        <begin position="245"/>
        <end position="264"/>
    </location>
</feature>
<evidence type="ECO:0000256" key="6">
    <source>
        <dbReference type="SAM" id="Phobius"/>
    </source>
</evidence>
<keyword evidence="7" id="KW-0732">Signal</keyword>
<feature type="transmembrane region" description="Helical" evidence="6">
    <location>
        <begin position="158"/>
        <end position="176"/>
    </location>
</feature>
<feature type="transmembrane region" description="Helical" evidence="6">
    <location>
        <begin position="104"/>
        <end position="125"/>
    </location>
</feature>
<sequence>MKKIALPAAVAGALLMGANSLVAAMDGVIVRFVAGEVHPIGIVFFRNLASLIALYLMLCRRGFPLGIAQFSGRSMHFSVHAIRAVVKLLALVAAFIAVTEIPLASATAIAFTMPLFVALGSVLFLGERFAFARVLSLIAGFAGILIVVRPGAATFQSGAAWALASAVGLAIVALLMKVSAEREDPLSIAWLNLLVTVPVAFVMALPFWQTPSLFSLALMALQGIGGLFAQLSFARAMKLADASLLVIVDFIRLPIALVLGLVLFGEPIRLEVVIGGAIILGAIALLFHREGRRRG</sequence>
<keyword evidence="5 6" id="KW-0472">Membrane</keyword>
<feature type="transmembrane region" description="Helical" evidence="6">
    <location>
        <begin position="40"/>
        <end position="59"/>
    </location>
</feature>
<keyword evidence="3 6" id="KW-0812">Transmembrane</keyword>
<dbReference type="GO" id="GO:0016020">
    <property type="term" value="C:membrane"/>
    <property type="evidence" value="ECO:0007669"/>
    <property type="project" value="UniProtKB-SubCell"/>
</dbReference>
<dbReference type="AlphaFoldDB" id="A0A2J0Z552"/>
<feature type="transmembrane region" description="Helical" evidence="6">
    <location>
        <begin position="132"/>
        <end position="152"/>
    </location>
</feature>
<evidence type="ECO:0000256" key="4">
    <source>
        <dbReference type="ARBA" id="ARBA00022989"/>
    </source>
</evidence>
<dbReference type="InterPro" id="IPR037185">
    <property type="entry name" value="EmrE-like"/>
</dbReference>
<name>A0A2J0Z552_RHIML</name>
<dbReference type="EMBL" id="NJGD01000003">
    <property type="protein sequence ID" value="PJR15625.1"/>
    <property type="molecule type" value="Genomic_DNA"/>
</dbReference>
<dbReference type="InterPro" id="IPR000620">
    <property type="entry name" value="EamA_dom"/>
</dbReference>
<feature type="domain" description="EamA" evidence="8">
    <location>
        <begin position="12"/>
        <end position="148"/>
    </location>
</feature>
<proteinExistence type="inferred from homology"/>